<comment type="caution">
    <text evidence="2">The sequence shown here is derived from an EMBL/GenBank/DDBJ whole genome shotgun (WGS) entry which is preliminary data.</text>
</comment>
<feature type="transmembrane region" description="Helical" evidence="1">
    <location>
        <begin position="12"/>
        <end position="31"/>
    </location>
</feature>
<dbReference type="EMBL" id="AAWS01000006">
    <property type="protein sequence ID" value="EAY30511.1"/>
    <property type="molecule type" value="Genomic_DNA"/>
</dbReference>
<accession>A1ZG94</accession>
<protein>
    <submittedName>
        <fullName evidence="2">Uncharacterized protein</fullName>
    </submittedName>
</protein>
<feature type="transmembrane region" description="Helical" evidence="1">
    <location>
        <begin position="51"/>
        <end position="68"/>
    </location>
</feature>
<evidence type="ECO:0000313" key="3">
    <source>
        <dbReference type="Proteomes" id="UP000004095"/>
    </source>
</evidence>
<organism evidence="2 3">
    <name type="scientific">Microscilla marina ATCC 23134</name>
    <dbReference type="NCBI Taxonomy" id="313606"/>
    <lineage>
        <taxon>Bacteria</taxon>
        <taxon>Pseudomonadati</taxon>
        <taxon>Bacteroidota</taxon>
        <taxon>Cytophagia</taxon>
        <taxon>Cytophagales</taxon>
        <taxon>Microscillaceae</taxon>
        <taxon>Microscilla</taxon>
    </lineage>
</organism>
<gene>
    <name evidence="2" type="ORF">M23134_03147</name>
</gene>
<name>A1ZG94_MICM2</name>
<sequence>MKKILNGIDQLINHPIYQLTVSISLIAVSIYDMVHVVVKDFIHLRLHKDHFIILIGVLMLINALNTLFKGIRGIEKDIEEEEEHTTTSAK</sequence>
<keyword evidence="1" id="KW-0812">Transmembrane</keyword>
<evidence type="ECO:0000256" key="1">
    <source>
        <dbReference type="SAM" id="Phobius"/>
    </source>
</evidence>
<dbReference type="AlphaFoldDB" id="A1ZG94"/>
<keyword evidence="1" id="KW-1133">Transmembrane helix</keyword>
<dbReference type="RefSeq" id="WP_002694746.1">
    <property type="nucleotide sequence ID" value="NZ_AAWS01000006.1"/>
</dbReference>
<reference evidence="2 3" key="1">
    <citation type="submission" date="2007-01" db="EMBL/GenBank/DDBJ databases">
        <authorList>
            <person name="Haygood M."/>
            <person name="Podell S."/>
            <person name="Anderson C."/>
            <person name="Hopkinson B."/>
            <person name="Roe K."/>
            <person name="Barbeau K."/>
            <person name="Gaasterland T."/>
            <person name="Ferriera S."/>
            <person name="Johnson J."/>
            <person name="Kravitz S."/>
            <person name="Beeson K."/>
            <person name="Sutton G."/>
            <person name="Rogers Y.-H."/>
            <person name="Friedman R."/>
            <person name="Frazier M."/>
            <person name="Venter J.C."/>
        </authorList>
    </citation>
    <scope>NUCLEOTIDE SEQUENCE [LARGE SCALE GENOMIC DNA]</scope>
    <source>
        <strain evidence="2 3">ATCC 23134</strain>
    </source>
</reference>
<dbReference type="Proteomes" id="UP000004095">
    <property type="component" value="Unassembled WGS sequence"/>
</dbReference>
<keyword evidence="1" id="KW-0472">Membrane</keyword>
<evidence type="ECO:0000313" key="2">
    <source>
        <dbReference type="EMBL" id="EAY30511.1"/>
    </source>
</evidence>
<keyword evidence="3" id="KW-1185">Reference proteome</keyword>
<proteinExistence type="predicted"/>